<accession>C6M5Y2</accession>
<reference evidence="1" key="1">
    <citation type="submission" date="2009-07" db="EMBL/GenBank/DDBJ databases">
        <authorList>
            <person name="Weinstock G."/>
            <person name="Sodergren E."/>
            <person name="Clifton S."/>
            <person name="Fulton L."/>
            <person name="Fulton B."/>
            <person name="Courtney L."/>
            <person name="Fronick C."/>
            <person name="Harrison M."/>
            <person name="Strong C."/>
            <person name="Farmer C."/>
            <person name="Delahaunty K."/>
            <person name="Markovic C."/>
            <person name="Hall O."/>
            <person name="Minx P."/>
            <person name="Tomlinson C."/>
            <person name="Mitreva M."/>
            <person name="Nelson J."/>
            <person name="Hou S."/>
            <person name="Wollam A."/>
            <person name="Pepin K.H."/>
            <person name="Johnson M."/>
            <person name="Bhonagiri V."/>
            <person name="Nash W.E."/>
            <person name="Warren W."/>
            <person name="Chinwalla A."/>
            <person name="Mardis E.R."/>
            <person name="Wilson R.K."/>
        </authorList>
    </citation>
    <scope>NUCLEOTIDE SEQUENCE [LARGE SCALE GENOMIC DNA]</scope>
    <source>
        <strain evidence="1">ATCC 29256</strain>
    </source>
</reference>
<name>C6M5Y2_NEISI</name>
<gene>
    <name evidence="1" type="ORF">NEISICOT_01932</name>
</gene>
<protein>
    <submittedName>
        <fullName evidence="1">Uncharacterized protein</fullName>
    </submittedName>
</protein>
<dbReference type="Proteomes" id="UP000005365">
    <property type="component" value="Unassembled WGS sequence"/>
</dbReference>
<keyword evidence="2" id="KW-1185">Reference proteome</keyword>
<dbReference type="EMBL" id="ACKO02000011">
    <property type="protein sequence ID" value="EET44210.1"/>
    <property type="molecule type" value="Genomic_DNA"/>
</dbReference>
<proteinExistence type="predicted"/>
<evidence type="ECO:0000313" key="1">
    <source>
        <dbReference type="EMBL" id="EET44210.1"/>
    </source>
</evidence>
<sequence length="44" mass="5200">MFQISNRVSAIQSDTRFLAFVVCRGRLKIFRRPLCFRGFVDKYG</sequence>
<organism evidence="1 2">
    <name type="scientific">Neisseria sicca ATCC 29256</name>
    <dbReference type="NCBI Taxonomy" id="547045"/>
    <lineage>
        <taxon>Bacteria</taxon>
        <taxon>Pseudomonadati</taxon>
        <taxon>Pseudomonadota</taxon>
        <taxon>Betaproteobacteria</taxon>
        <taxon>Neisseriales</taxon>
        <taxon>Neisseriaceae</taxon>
        <taxon>Neisseria</taxon>
    </lineage>
</organism>
<evidence type="ECO:0000313" key="2">
    <source>
        <dbReference type="Proteomes" id="UP000005365"/>
    </source>
</evidence>
<comment type="caution">
    <text evidence="1">The sequence shown here is derived from an EMBL/GenBank/DDBJ whole genome shotgun (WGS) entry which is preliminary data.</text>
</comment>
<dbReference type="AlphaFoldDB" id="C6M5Y2"/>